<dbReference type="PANTHER" id="PTHR33406">
    <property type="entry name" value="MEMBRANE PROTEIN MJ1562-RELATED"/>
    <property type="match status" value="1"/>
</dbReference>
<feature type="transmembrane region" description="Helical" evidence="6">
    <location>
        <begin position="461"/>
        <end position="481"/>
    </location>
</feature>
<feature type="transmembrane region" description="Helical" evidence="6">
    <location>
        <begin position="297"/>
        <end position="327"/>
    </location>
</feature>
<dbReference type="SUPFAM" id="SSF82866">
    <property type="entry name" value="Multidrug efflux transporter AcrB transmembrane domain"/>
    <property type="match status" value="2"/>
</dbReference>
<feature type="domain" description="SSD" evidence="7">
    <location>
        <begin position="315"/>
        <end position="431"/>
    </location>
</feature>
<dbReference type="Gene3D" id="1.20.1640.10">
    <property type="entry name" value="Multidrug efflux transporter AcrB transmembrane domain"/>
    <property type="match status" value="2"/>
</dbReference>
<feature type="domain" description="SSD" evidence="7">
    <location>
        <begin position="702"/>
        <end position="822"/>
    </location>
</feature>
<feature type="transmembrane region" description="Helical" evidence="6">
    <location>
        <begin position="333"/>
        <end position="354"/>
    </location>
</feature>
<dbReference type="OrthoDB" id="9809027at2"/>
<keyword evidence="3 6" id="KW-0812">Transmembrane</keyword>
<evidence type="ECO:0000256" key="4">
    <source>
        <dbReference type="ARBA" id="ARBA00022989"/>
    </source>
</evidence>
<keyword evidence="9" id="KW-1185">Reference proteome</keyword>
<organism evidence="8 9">
    <name type="scientific">Gracilimonas mengyeensis</name>
    <dbReference type="NCBI Taxonomy" id="1302730"/>
    <lineage>
        <taxon>Bacteria</taxon>
        <taxon>Pseudomonadati</taxon>
        <taxon>Balneolota</taxon>
        <taxon>Balneolia</taxon>
        <taxon>Balneolales</taxon>
        <taxon>Balneolaceae</taxon>
        <taxon>Gracilimonas</taxon>
    </lineage>
</organism>
<feature type="transmembrane region" description="Helical" evidence="6">
    <location>
        <begin position="797"/>
        <end position="820"/>
    </location>
</feature>
<evidence type="ECO:0000259" key="7">
    <source>
        <dbReference type="PROSITE" id="PS50156"/>
    </source>
</evidence>
<dbReference type="InterPro" id="IPR050545">
    <property type="entry name" value="Mycobact_MmpL"/>
</dbReference>
<evidence type="ECO:0000313" key="9">
    <source>
        <dbReference type="Proteomes" id="UP000317557"/>
    </source>
</evidence>
<sequence>MKQLLRLFKPVLNYNYSHPFWVVLISIGLAVFSGYYALQLRVDTDIANLLPEDHPNVVALDRLNETVGGETDMEVVISSPSFEANKAFAEDLIDETLRLYYPRYDDNYFERAEFRRETEFTENNALYLASESELNEIIDWLQDEIQQAKEEANPFYFDLGDDESEEDARPEDFEESYKTLVPSEYPISEDSTIMVLKFYPTGSKSDIRYLEDMFAAYDSLLTAMNPAAYHPEMEVRFGGRLKRHLEELTSIMDDVMGSFATGFSSVVFLVMMYFFIKKYLHYRRGTRGKGKYTIWSHIIRMPVPILVIGIPLMISLVLTFGITYFYLGMLNTMTSVLFVILFGLGIDYGIHFYARYIELRSSGYNVHDAIMKTNEKTGEAILVSAFTTAAALYILMFADFRGFSEFGFISGTGILLALLGMLYILPALLVILDERLNWILISEKHEDENTEGHRYPFSRTIVTVGLVASVVVLAFSPNLSFQYDFGELEPKFPEYEEFRSFSKQVSSSDKRNPAYIVAETTEQVEQIAAILKERARQDTTSPTIESVETLQERYPTTEAEEQEKLQKIARVRELLQDPFLVDRDDEDLEKLRKAAQTREPFSIEQIPDYLKSRFITKDGEVGRFVIVYPSVGLSDGRQSIAFKNDVGVVRLDSGEEFYAASTTIVAASMLDLMRTESPYMVGATFIFIYFFMLFSFRSFRWSIIAMLPLLVGLLWLFGLMLIFGLQFNFYNLVVLPAILGIGEDSGVHLAHRYREEGKNSMWQVLSSTGQHITMGSLTTMLGFAGLLFTNHPGLQSIGVMAVLGIGMTLLASITFMPALIQFLEDKDWIRF</sequence>
<feature type="transmembrane region" description="Helical" evidence="6">
    <location>
        <begin position="380"/>
        <end position="400"/>
    </location>
</feature>
<proteinExistence type="predicted"/>
<reference evidence="8 9" key="1">
    <citation type="submission" date="2017-05" db="EMBL/GenBank/DDBJ databases">
        <authorList>
            <person name="Varghese N."/>
            <person name="Submissions S."/>
        </authorList>
    </citation>
    <scope>NUCLEOTIDE SEQUENCE [LARGE SCALE GENOMIC DNA]</scope>
    <source>
        <strain evidence="8 9">DSM 21985</strain>
    </source>
</reference>
<keyword evidence="4 6" id="KW-1133">Transmembrane helix</keyword>
<evidence type="ECO:0000256" key="5">
    <source>
        <dbReference type="ARBA" id="ARBA00023136"/>
    </source>
</evidence>
<dbReference type="Proteomes" id="UP000317557">
    <property type="component" value="Unassembled WGS sequence"/>
</dbReference>
<feature type="transmembrane region" description="Helical" evidence="6">
    <location>
        <begin position="406"/>
        <end position="432"/>
    </location>
</feature>
<dbReference type="InterPro" id="IPR000731">
    <property type="entry name" value="SSD"/>
</dbReference>
<feature type="transmembrane region" description="Helical" evidence="6">
    <location>
        <begin position="679"/>
        <end position="696"/>
    </location>
</feature>
<dbReference type="PANTHER" id="PTHR33406:SF13">
    <property type="entry name" value="MEMBRANE PROTEIN YDFJ"/>
    <property type="match status" value="1"/>
</dbReference>
<feature type="transmembrane region" description="Helical" evidence="6">
    <location>
        <begin position="20"/>
        <end position="38"/>
    </location>
</feature>
<comment type="subcellular location">
    <subcellularLocation>
        <location evidence="1">Cell membrane</location>
        <topology evidence="1">Multi-pass membrane protein</topology>
    </subcellularLocation>
</comment>
<evidence type="ECO:0000256" key="3">
    <source>
        <dbReference type="ARBA" id="ARBA00022692"/>
    </source>
</evidence>
<dbReference type="PROSITE" id="PS50156">
    <property type="entry name" value="SSD"/>
    <property type="match status" value="2"/>
</dbReference>
<evidence type="ECO:0000313" key="8">
    <source>
        <dbReference type="EMBL" id="SMO33441.1"/>
    </source>
</evidence>
<feature type="transmembrane region" description="Helical" evidence="6">
    <location>
        <begin position="255"/>
        <end position="276"/>
    </location>
</feature>
<accession>A0A521AF61</accession>
<dbReference type="RefSeq" id="WP_142452630.1">
    <property type="nucleotide sequence ID" value="NZ_FXTP01000001.1"/>
</dbReference>
<dbReference type="EMBL" id="FXTP01000001">
    <property type="protein sequence ID" value="SMO33441.1"/>
    <property type="molecule type" value="Genomic_DNA"/>
</dbReference>
<feature type="transmembrane region" description="Helical" evidence="6">
    <location>
        <begin position="771"/>
        <end position="791"/>
    </location>
</feature>
<dbReference type="AlphaFoldDB" id="A0A521AF61"/>
<dbReference type="GO" id="GO:0005886">
    <property type="term" value="C:plasma membrane"/>
    <property type="evidence" value="ECO:0007669"/>
    <property type="project" value="UniProtKB-SubCell"/>
</dbReference>
<protein>
    <recommendedName>
        <fullName evidence="7">SSD domain-containing protein</fullName>
    </recommendedName>
</protein>
<dbReference type="Pfam" id="PF03176">
    <property type="entry name" value="MMPL"/>
    <property type="match status" value="2"/>
</dbReference>
<evidence type="ECO:0000256" key="6">
    <source>
        <dbReference type="SAM" id="Phobius"/>
    </source>
</evidence>
<name>A0A521AF61_9BACT</name>
<gene>
    <name evidence="8" type="ORF">SAMN06265219_10198</name>
</gene>
<keyword evidence="5 6" id="KW-0472">Membrane</keyword>
<dbReference type="InterPro" id="IPR004869">
    <property type="entry name" value="MMPL_dom"/>
</dbReference>
<feature type="transmembrane region" description="Helical" evidence="6">
    <location>
        <begin position="703"/>
        <end position="723"/>
    </location>
</feature>
<keyword evidence="2" id="KW-1003">Cell membrane</keyword>
<evidence type="ECO:0000256" key="1">
    <source>
        <dbReference type="ARBA" id="ARBA00004651"/>
    </source>
</evidence>
<evidence type="ECO:0000256" key="2">
    <source>
        <dbReference type="ARBA" id="ARBA00022475"/>
    </source>
</evidence>